<dbReference type="Gene3D" id="4.10.950.10">
    <property type="entry name" value="Ribosomal protein L2, domain 3"/>
    <property type="match status" value="1"/>
</dbReference>
<dbReference type="InterPro" id="IPR012340">
    <property type="entry name" value="NA-bd_OB-fold"/>
</dbReference>
<dbReference type="GO" id="GO:0016740">
    <property type="term" value="F:transferase activity"/>
    <property type="evidence" value="ECO:0007669"/>
    <property type="project" value="InterPro"/>
</dbReference>
<evidence type="ECO:0000256" key="5">
    <source>
        <dbReference type="HAMAP-Rule" id="MF_01320"/>
    </source>
</evidence>
<evidence type="ECO:0000259" key="7">
    <source>
        <dbReference type="SMART" id="SM01382"/>
    </source>
</evidence>
<dbReference type="Pfam" id="PF03947">
    <property type="entry name" value="Ribosomal_L2_C"/>
    <property type="match status" value="1"/>
</dbReference>
<dbReference type="SUPFAM" id="SSF50104">
    <property type="entry name" value="Translation proteins SH3-like domain"/>
    <property type="match status" value="1"/>
</dbReference>
<dbReference type="PANTHER" id="PTHR13691:SF5">
    <property type="entry name" value="LARGE RIBOSOMAL SUBUNIT PROTEIN UL2M"/>
    <property type="match status" value="1"/>
</dbReference>
<dbReference type="PIRSF" id="PIRSF002158">
    <property type="entry name" value="Ribosomal_L2"/>
    <property type="match status" value="1"/>
</dbReference>
<evidence type="ECO:0000313" key="9">
    <source>
        <dbReference type="EMBL" id="QDU93206.1"/>
    </source>
</evidence>
<dbReference type="SMART" id="SM01383">
    <property type="entry name" value="Ribosomal_L2"/>
    <property type="match status" value="1"/>
</dbReference>
<feature type="compositionally biased region" description="Basic residues" evidence="6">
    <location>
        <begin position="209"/>
        <end position="221"/>
    </location>
</feature>
<dbReference type="SUPFAM" id="SSF50249">
    <property type="entry name" value="Nucleic acid-binding proteins"/>
    <property type="match status" value="1"/>
</dbReference>
<keyword evidence="10" id="KW-1185">Reference proteome</keyword>
<evidence type="ECO:0000259" key="8">
    <source>
        <dbReference type="SMART" id="SM01383"/>
    </source>
</evidence>
<proteinExistence type="inferred from homology"/>
<feature type="compositionally biased region" description="Basic residues" evidence="6">
    <location>
        <begin position="35"/>
        <end position="60"/>
    </location>
</feature>
<accession>A0A518DMY9</accession>
<name>A0A518DMY9_9BACT</name>
<comment type="function">
    <text evidence="5">One of the primary rRNA binding proteins. Required for association of the 30S and 50S subunits to form the 70S ribosome, for tRNA binding and peptide bond formation. It has been suggested to have peptidyltransferase activity; this is somewhat controversial. Makes several contacts with the 16S rRNA in the 70S ribosome.</text>
</comment>
<dbReference type="GO" id="GO:0002181">
    <property type="term" value="P:cytoplasmic translation"/>
    <property type="evidence" value="ECO:0007669"/>
    <property type="project" value="TreeGrafter"/>
</dbReference>
<dbReference type="InterPro" id="IPR022666">
    <property type="entry name" value="Ribosomal_uL2_RNA-bd_dom"/>
</dbReference>
<dbReference type="Gene3D" id="2.30.30.30">
    <property type="match status" value="1"/>
</dbReference>
<dbReference type="GO" id="GO:0015934">
    <property type="term" value="C:large ribosomal subunit"/>
    <property type="evidence" value="ECO:0007669"/>
    <property type="project" value="InterPro"/>
</dbReference>
<feature type="compositionally biased region" description="Basic and acidic residues" evidence="6">
    <location>
        <begin position="230"/>
        <end position="240"/>
    </location>
</feature>
<dbReference type="FunFam" id="2.40.50.140:FF:000003">
    <property type="entry name" value="50S ribosomal protein L2"/>
    <property type="match status" value="1"/>
</dbReference>
<dbReference type="InterPro" id="IPR014722">
    <property type="entry name" value="Rib_uL2_dom2"/>
</dbReference>
<dbReference type="Gene3D" id="2.40.50.140">
    <property type="entry name" value="Nucleic acid-binding proteins"/>
    <property type="match status" value="1"/>
</dbReference>
<dbReference type="Pfam" id="PF00181">
    <property type="entry name" value="Ribosomal_L2_N"/>
    <property type="match status" value="1"/>
</dbReference>
<dbReference type="FunFam" id="4.10.950.10:FF:000001">
    <property type="entry name" value="50S ribosomal protein L2"/>
    <property type="match status" value="1"/>
</dbReference>
<feature type="compositionally biased region" description="Basic residues" evidence="6">
    <location>
        <begin position="260"/>
        <end position="287"/>
    </location>
</feature>
<dbReference type="GO" id="GO:0019843">
    <property type="term" value="F:rRNA binding"/>
    <property type="evidence" value="ECO:0007669"/>
    <property type="project" value="UniProtKB-UniRule"/>
</dbReference>
<feature type="region of interest" description="Disordered" evidence="6">
    <location>
        <begin position="209"/>
        <end position="287"/>
    </location>
</feature>
<keyword evidence="5" id="KW-0694">RNA-binding</keyword>
<feature type="region of interest" description="Disordered" evidence="6">
    <location>
        <begin position="1"/>
        <end position="60"/>
    </location>
</feature>
<keyword evidence="3 5" id="KW-0687">Ribonucleoprotein</keyword>
<reference evidence="9 10" key="1">
    <citation type="submission" date="2019-02" db="EMBL/GenBank/DDBJ databases">
        <title>Deep-cultivation of Planctomycetes and their phenomic and genomic characterization uncovers novel biology.</title>
        <authorList>
            <person name="Wiegand S."/>
            <person name="Jogler M."/>
            <person name="Boedeker C."/>
            <person name="Pinto D."/>
            <person name="Vollmers J."/>
            <person name="Rivas-Marin E."/>
            <person name="Kohn T."/>
            <person name="Peeters S.H."/>
            <person name="Heuer A."/>
            <person name="Rast P."/>
            <person name="Oberbeckmann S."/>
            <person name="Bunk B."/>
            <person name="Jeske O."/>
            <person name="Meyerdierks A."/>
            <person name="Storesund J.E."/>
            <person name="Kallscheuer N."/>
            <person name="Luecker S."/>
            <person name="Lage O.M."/>
            <person name="Pohl T."/>
            <person name="Merkel B.J."/>
            <person name="Hornburger P."/>
            <person name="Mueller R.-W."/>
            <person name="Bruemmer F."/>
            <person name="Labrenz M."/>
            <person name="Spormann A.M."/>
            <person name="Op den Camp H."/>
            <person name="Overmann J."/>
            <person name="Amann R."/>
            <person name="Jetten M.S.M."/>
            <person name="Mascher T."/>
            <person name="Medema M.H."/>
            <person name="Devos D.P."/>
            <person name="Kaster A.-K."/>
            <person name="Ovreas L."/>
            <person name="Rohde M."/>
            <person name="Galperin M.Y."/>
            <person name="Jogler C."/>
        </authorList>
    </citation>
    <scope>NUCLEOTIDE SEQUENCE [LARGE SCALE GENOMIC DNA]</scope>
    <source>
        <strain evidence="9 10">Pla85_3_4</strain>
    </source>
</reference>
<dbReference type="PANTHER" id="PTHR13691">
    <property type="entry name" value="RIBOSOMAL PROTEIN L2"/>
    <property type="match status" value="1"/>
</dbReference>
<evidence type="ECO:0000256" key="4">
    <source>
        <dbReference type="ARBA" id="ARBA00035242"/>
    </source>
</evidence>
<dbReference type="EMBL" id="CP036433">
    <property type="protein sequence ID" value="QDU93206.1"/>
    <property type="molecule type" value="Genomic_DNA"/>
</dbReference>
<evidence type="ECO:0000256" key="1">
    <source>
        <dbReference type="ARBA" id="ARBA00005636"/>
    </source>
</evidence>
<dbReference type="GO" id="GO:0003735">
    <property type="term" value="F:structural constituent of ribosome"/>
    <property type="evidence" value="ECO:0007669"/>
    <property type="project" value="InterPro"/>
</dbReference>
<evidence type="ECO:0000256" key="6">
    <source>
        <dbReference type="SAM" id="MobiDB-lite"/>
    </source>
</evidence>
<dbReference type="RefSeq" id="WP_145049809.1">
    <property type="nucleotide sequence ID" value="NZ_CP036433.1"/>
</dbReference>
<dbReference type="HAMAP" id="MF_01320_B">
    <property type="entry name" value="Ribosomal_uL2_B"/>
    <property type="match status" value="1"/>
</dbReference>
<protein>
    <recommendedName>
        <fullName evidence="4 5">Large ribosomal subunit protein uL2</fullName>
    </recommendedName>
</protein>
<sequence length="287" mass="31202">MGIRQYKPTSPGRRNASVSDFAELTPGAKPEKSLLRPKPKKGGRNHQGKITCRHRGGGHKQQYRVIDFRRNKDGIPAKVDSIQYDPNRSARIALLHYVDGEKRYILAPDTLKQGDRVESGAEAPPNIGNCLPLSRIPLGTAVHNVEIRPGSGGCMCRGAGSSATLVAREADWAQITLPSGEIRRIPASCRATIGKVGNSDHDSVVLGKAGRKRWMGRRPHVRGTAMNPVDHPHGGGEGRTKGGRHPVSPSGKSAKGGGTRNRRKPSNAAIVRRRRSKRYGQLKIKKK</sequence>
<dbReference type="AlphaFoldDB" id="A0A518DMY9"/>
<gene>
    <name evidence="5 9" type="primary">rplB</name>
    <name evidence="9" type="ORF">Pla8534_09850</name>
</gene>
<comment type="subunit">
    <text evidence="5">Part of the 50S ribosomal subunit. Forms a bridge to the 30S subunit in the 70S ribosome.</text>
</comment>
<dbReference type="InterPro" id="IPR005880">
    <property type="entry name" value="Ribosomal_uL2_bac/org-type"/>
</dbReference>
<evidence type="ECO:0000313" key="10">
    <source>
        <dbReference type="Proteomes" id="UP000317648"/>
    </source>
</evidence>
<feature type="domain" description="Large ribosomal subunit protein uL2 RNA-binding" evidence="8">
    <location>
        <begin position="43"/>
        <end position="119"/>
    </location>
</feature>
<evidence type="ECO:0000256" key="2">
    <source>
        <dbReference type="ARBA" id="ARBA00022980"/>
    </source>
</evidence>
<dbReference type="InterPro" id="IPR014726">
    <property type="entry name" value="Ribosomal_uL2_dom3"/>
</dbReference>
<dbReference type="InterPro" id="IPR022671">
    <property type="entry name" value="Ribosomal_uL2_CS"/>
</dbReference>
<dbReference type="SMART" id="SM01382">
    <property type="entry name" value="Ribosomal_L2_C"/>
    <property type="match status" value="1"/>
</dbReference>
<organism evidence="9 10">
    <name type="scientific">Lignipirellula cremea</name>
    <dbReference type="NCBI Taxonomy" id="2528010"/>
    <lineage>
        <taxon>Bacteria</taxon>
        <taxon>Pseudomonadati</taxon>
        <taxon>Planctomycetota</taxon>
        <taxon>Planctomycetia</taxon>
        <taxon>Pirellulales</taxon>
        <taxon>Pirellulaceae</taxon>
        <taxon>Lignipirellula</taxon>
    </lineage>
</organism>
<dbReference type="FunFam" id="2.30.30.30:FF:000001">
    <property type="entry name" value="50S ribosomal protein L2"/>
    <property type="match status" value="1"/>
</dbReference>
<dbReference type="NCBIfam" id="TIGR01171">
    <property type="entry name" value="rplB_bact"/>
    <property type="match status" value="1"/>
</dbReference>
<dbReference type="OrthoDB" id="9778722at2"/>
<dbReference type="PROSITE" id="PS00467">
    <property type="entry name" value="RIBOSOMAL_L2"/>
    <property type="match status" value="1"/>
</dbReference>
<comment type="similarity">
    <text evidence="1 5">Belongs to the universal ribosomal protein uL2 family.</text>
</comment>
<feature type="domain" description="Large ribosomal subunit protein uL2 C-terminal" evidence="7">
    <location>
        <begin position="125"/>
        <end position="253"/>
    </location>
</feature>
<keyword evidence="5" id="KW-0699">rRNA-binding</keyword>
<keyword evidence="2 5" id="KW-0689">Ribosomal protein</keyword>
<dbReference type="InterPro" id="IPR022669">
    <property type="entry name" value="Ribosomal_uL2_C"/>
</dbReference>
<dbReference type="KEGG" id="lcre:Pla8534_09850"/>
<dbReference type="Proteomes" id="UP000317648">
    <property type="component" value="Chromosome"/>
</dbReference>
<evidence type="ECO:0000256" key="3">
    <source>
        <dbReference type="ARBA" id="ARBA00023274"/>
    </source>
</evidence>
<dbReference type="InterPro" id="IPR008991">
    <property type="entry name" value="Translation_prot_SH3-like_sf"/>
</dbReference>
<dbReference type="InterPro" id="IPR002171">
    <property type="entry name" value="Ribosomal_uL2"/>
</dbReference>